<keyword evidence="6" id="KW-1185">Reference proteome</keyword>
<dbReference type="InterPro" id="IPR050204">
    <property type="entry name" value="AraC_XylS_family_regulators"/>
</dbReference>
<reference evidence="5 6" key="1">
    <citation type="journal article" date="2015" name="Stand. Genomic Sci.">
        <title>Genomic Encyclopedia of Bacterial and Archaeal Type Strains, Phase III: the genomes of soil and plant-associated and newly described type strains.</title>
        <authorList>
            <person name="Whitman W.B."/>
            <person name="Woyke T."/>
            <person name="Klenk H.P."/>
            <person name="Zhou Y."/>
            <person name="Lilburn T.G."/>
            <person name="Beck B.J."/>
            <person name="De Vos P."/>
            <person name="Vandamme P."/>
            <person name="Eisen J.A."/>
            <person name="Garrity G."/>
            <person name="Hugenholtz P."/>
            <person name="Kyrpides N.C."/>
        </authorList>
    </citation>
    <scope>NUCLEOTIDE SEQUENCE [LARGE SCALE GENOMIC DNA]</scope>
    <source>
        <strain evidence="5 6">CGMCC 1.10821</strain>
    </source>
</reference>
<dbReference type="SMART" id="SM00342">
    <property type="entry name" value="HTH_ARAC"/>
    <property type="match status" value="1"/>
</dbReference>
<comment type="caution">
    <text evidence="5">The sequence shown here is derived from an EMBL/GenBank/DDBJ whole genome shotgun (WGS) entry which is preliminary data.</text>
</comment>
<sequence length="269" mass="29627">MGFTTLLPAAPLSSMVEMIWDWDMPATPHRLERMLPSAKAQLTINLAEDETRVYDDALACQRQAGAAFDAPSNRSFIIDTAEQVAVMGVVFRAGGAAPLFRERMDLLVNAHVDLDALASGSARTLRRRLLEAADAAARLRIVHAWLLHKGGAASPHVVIAHALRAFDACPQVQRIDAIAADCQLSPRRFGELFREQVGMSPKRYARLQRFHHLLGQVQGSASVDWAAVAIDCGFHDQPHLVHEFRAFSGLTPTAYLAQRGPHRHHVPLD</sequence>
<dbReference type="AlphaFoldDB" id="A0A562L058"/>
<dbReference type="OrthoDB" id="9809338at2"/>
<dbReference type="Gene3D" id="1.10.10.60">
    <property type="entry name" value="Homeodomain-like"/>
    <property type="match status" value="1"/>
</dbReference>
<dbReference type="PANTHER" id="PTHR46796:SF15">
    <property type="entry name" value="BLL1074 PROTEIN"/>
    <property type="match status" value="1"/>
</dbReference>
<evidence type="ECO:0000256" key="2">
    <source>
        <dbReference type="ARBA" id="ARBA00023125"/>
    </source>
</evidence>
<keyword evidence="2" id="KW-0238">DNA-binding</keyword>
<protein>
    <submittedName>
        <fullName evidence="5">Helix-turn-helix protein</fullName>
    </submittedName>
</protein>
<dbReference type="InterPro" id="IPR009057">
    <property type="entry name" value="Homeodomain-like_sf"/>
</dbReference>
<evidence type="ECO:0000313" key="5">
    <source>
        <dbReference type="EMBL" id="TWI01017.1"/>
    </source>
</evidence>
<dbReference type="GO" id="GO:0043565">
    <property type="term" value="F:sequence-specific DNA binding"/>
    <property type="evidence" value="ECO:0007669"/>
    <property type="project" value="InterPro"/>
</dbReference>
<dbReference type="PANTHER" id="PTHR46796">
    <property type="entry name" value="HTH-TYPE TRANSCRIPTIONAL ACTIVATOR RHAS-RELATED"/>
    <property type="match status" value="1"/>
</dbReference>
<dbReference type="SUPFAM" id="SSF46689">
    <property type="entry name" value="Homeodomain-like"/>
    <property type="match status" value="1"/>
</dbReference>
<dbReference type="EMBL" id="VLKN01000006">
    <property type="protein sequence ID" value="TWI01017.1"/>
    <property type="molecule type" value="Genomic_DNA"/>
</dbReference>
<name>A0A562L058_9GAMM</name>
<accession>A0A562L058</accession>
<gene>
    <name evidence="5" type="ORF">IP90_02639</name>
</gene>
<dbReference type="Pfam" id="PF20240">
    <property type="entry name" value="DUF6597"/>
    <property type="match status" value="1"/>
</dbReference>
<feature type="domain" description="HTH araC/xylS-type" evidence="4">
    <location>
        <begin position="174"/>
        <end position="258"/>
    </location>
</feature>
<dbReference type="Proteomes" id="UP000315167">
    <property type="component" value="Unassembled WGS sequence"/>
</dbReference>
<evidence type="ECO:0000256" key="3">
    <source>
        <dbReference type="ARBA" id="ARBA00023163"/>
    </source>
</evidence>
<keyword evidence="1" id="KW-0805">Transcription regulation</keyword>
<organism evidence="5 6">
    <name type="scientific">Luteimonas cucumeris</name>
    <dbReference type="NCBI Taxonomy" id="985012"/>
    <lineage>
        <taxon>Bacteria</taxon>
        <taxon>Pseudomonadati</taxon>
        <taxon>Pseudomonadota</taxon>
        <taxon>Gammaproteobacteria</taxon>
        <taxon>Lysobacterales</taxon>
        <taxon>Lysobacteraceae</taxon>
        <taxon>Luteimonas</taxon>
    </lineage>
</organism>
<keyword evidence="3" id="KW-0804">Transcription</keyword>
<dbReference type="Pfam" id="PF12833">
    <property type="entry name" value="HTH_18"/>
    <property type="match status" value="1"/>
</dbReference>
<evidence type="ECO:0000256" key="1">
    <source>
        <dbReference type="ARBA" id="ARBA00023015"/>
    </source>
</evidence>
<evidence type="ECO:0000259" key="4">
    <source>
        <dbReference type="PROSITE" id="PS01124"/>
    </source>
</evidence>
<dbReference type="PROSITE" id="PS01124">
    <property type="entry name" value="HTH_ARAC_FAMILY_2"/>
    <property type="match status" value="1"/>
</dbReference>
<dbReference type="RefSeq" id="WP_144900124.1">
    <property type="nucleotide sequence ID" value="NZ_VLKN01000006.1"/>
</dbReference>
<dbReference type="InterPro" id="IPR018060">
    <property type="entry name" value="HTH_AraC"/>
</dbReference>
<dbReference type="InterPro" id="IPR046532">
    <property type="entry name" value="DUF6597"/>
</dbReference>
<evidence type="ECO:0000313" key="6">
    <source>
        <dbReference type="Proteomes" id="UP000315167"/>
    </source>
</evidence>
<proteinExistence type="predicted"/>
<dbReference type="GO" id="GO:0003700">
    <property type="term" value="F:DNA-binding transcription factor activity"/>
    <property type="evidence" value="ECO:0007669"/>
    <property type="project" value="InterPro"/>
</dbReference>